<dbReference type="EMBL" id="CP001744">
    <property type="protein sequence ID" value="ADG69738.1"/>
    <property type="molecule type" value="Genomic_DNA"/>
</dbReference>
<evidence type="ECO:0000313" key="1">
    <source>
        <dbReference type="EMBL" id="ADG69738.1"/>
    </source>
</evidence>
<keyword evidence="2" id="KW-1185">Reference proteome</keyword>
<dbReference type="eggNOG" id="ENOG5033I2E">
    <property type="taxonomic scope" value="Bacteria"/>
</dbReference>
<reference evidence="1 2" key="1">
    <citation type="journal article" date="2010" name="Stand. Genomic Sci.">
        <title>Complete genome sequence of Planctomyces limnophilus type strain (Mu 290).</title>
        <authorList>
            <person name="Labutti K."/>
            <person name="Sikorski J."/>
            <person name="Schneider S."/>
            <person name="Nolan M."/>
            <person name="Lucas S."/>
            <person name="Glavina Del Rio T."/>
            <person name="Tice H."/>
            <person name="Cheng J.F."/>
            <person name="Goodwin L."/>
            <person name="Pitluck S."/>
            <person name="Liolios K."/>
            <person name="Ivanova N."/>
            <person name="Mavromatis K."/>
            <person name="Mikhailova N."/>
            <person name="Pati A."/>
            <person name="Chen A."/>
            <person name="Palaniappan K."/>
            <person name="Land M."/>
            <person name="Hauser L."/>
            <person name="Chang Y.J."/>
            <person name="Jeffries C.D."/>
            <person name="Tindall B.J."/>
            <person name="Rohde M."/>
            <person name="Goker M."/>
            <person name="Woyke T."/>
            <person name="Bristow J."/>
            <person name="Eisen J.A."/>
            <person name="Markowitz V."/>
            <person name="Hugenholtz P."/>
            <person name="Kyrpides N.C."/>
            <person name="Klenk H.P."/>
            <person name="Lapidus A."/>
        </authorList>
    </citation>
    <scope>NUCLEOTIDE SEQUENCE [LARGE SCALE GENOMIC DNA]</scope>
    <source>
        <strain evidence="2">ATCC 43296 / DSM 3776 / IFAM 1008 / 290</strain>
    </source>
</reference>
<dbReference type="KEGG" id="plm:Plim_3927"/>
<dbReference type="HOGENOM" id="CLU_2219560_0_0_0"/>
<accession>D5SXB6</accession>
<proteinExistence type="predicted"/>
<dbReference type="Proteomes" id="UP000002220">
    <property type="component" value="Chromosome"/>
</dbReference>
<dbReference type="AlphaFoldDB" id="D5SXB6"/>
<gene>
    <name evidence="1" type="ordered locus">Plim_3927</name>
</gene>
<name>D5SXB6_PLAL2</name>
<organism evidence="1 2">
    <name type="scientific">Planctopirus limnophila (strain ATCC 43296 / DSM 3776 / IFAM 1008 / Mu 290)</name>
    <name type="common">Planctomyces limnophilus</name>
    <dbReference type="NCBI Taxonomy" id="521674"/>
    <lineage>
        <taxon>Bacteria</taxon>
        <taxon>Pseudomonadati</taxon>
        <taxon>Planctomycetota</taxon>
        <taxon>Planctomycetia</taxon>
        <taxon>Planctomycetales</taxon>
        <taxon>Planctomycetaceae</taxon>
        <taxon>Planctopirus</taxon>
    </lineage>
</organism>
<sequence length="104" mass="11647">MAIRVIAVDRTDIAACVMPDRFRHDVTYFASPAGTGDAPAQLSPREYWINAADAKVTLEDGVLTIVSPLDSSSRTELEITEDQERWLEWLVKHNIQHIRLEVGG</sequence>
<dbReference type="STRING" id="521674.Plim_3927"/>
<evidence type="ECO:0000313" key="2">
    <source>
        <dbReference type="Proteomes" id="UP000002220"/>
    </source>
</evidence>
<protein>
    <submittedName>
        <fullName evidence="1">Uncharacterized protein</fullName>
    </submittedName>
</protein>
<dbReference type="RefSeq" id="WP_013112169.1">
    <property type="nucleotide sequence ID" value="NC_014148.1"/>
</dbReference>
<dbReference type="OrthoDB" id="214301at2"/>